<reference evidence="3" key="1">
    <citation type="journal article" date="2019" name="Int. J. Syst. Evol. Microbiol.">
        <title>The Global Catalogue of Microorganisms (GCM) 10K type strain sequencing project: providing services to taxonomists for standard genome sequencing and annotation.</title>
        <authorList>
            <consortium name="The Broad Institute Genomics Platform"/>
            <consortium name="The Broad Institute Genome Sequencing Center for Infectious Disease"/>
            <person name="Wu L."/>
            <person name="Ma J."/>
        </authorList>
    </citation>
    <scope>NUCLEOTIDE SEQUENCE [LARGE SCALE GENOMIC DNA]</scope>
    <source>
        <strain evidence="3">KCTC 52232</strain>
    </source>
</reference>
<keyword evidence="1" id="KW-0472">Membrane</keyword>
<evidence type="ECO:0000313" key="2">
    <source>
        <dbReference type="EMBL" id="MFD2863226.1"/>
    </source>
</evidence>
<dbReference type="RefSeq" id="WP_377122447.1">
    <property type="nucleotide sequence ID" value="NZ_JBHUON010000001.1"/>
</dbReference>
<accession>A0ABW5XJG7</accession>
<dbReference type="SUPFAM" id="SSF49464">
    <property type="entry name" value="Carboxypeptidase regulatory domain-like"/>
    <property type="match status" value="1"/>
</dbReference>
<sequence length="1848" mass="207204">MIIPRTFPVLAKRLKINYKLIFRLSLSFAILALFSFVSKTDDSPFDKLVNQLQRWTDSIPQEKIYLHMDKPYYALGDTIWFKGYVTIGSRHQLSALSGAVYVDLINERDSIVKALKLPVTAGMVMGDFVLIDDYKQGSYRIRAHTQWMRNAGPEYFFDHTFTVGDLLSQNLVAKADYQYRTVDGKQQLTALLNFTDDEGRALGDRNLRYQIVLKNKVVWNQSIKTDALGSVSIKIDNADKTNLNGAYIRATIDGSNKYPIVRDFAIKAGRLQTDVQFFPEGGNLVNGITSKVGFKAVGVDGLGISIKGKIIDELAAEVASFETLHAGMGNFVLKPQAGKSYSTSISLPNGNILTLPLPKAVDDGYTLNVYQPGKDSVLVRIHASANLLNQPQSVGLIAQTGGENIFASSVKIEKAMTSVWIDKKNFPSGVAQFTLFNSNGEPLSERVAFIRGKDLMALDLKTAKDTYKSKEHVKIDLLAMDSKGKPTAGNFSVTVVDEGKMPIEESRESTIFSHLLLTSDLKGYVERPNYYFTKETEEVNRALDNLMLTQGYRRFAWKQLESFTKAKPRFEVEGLGAKITGRVTTLSNKPLPKATVTLMSVIAGVTKFTETDSVGRFKFDGIFMTDSIKFSVQARGAKNTDKVKILVDQLPNLQVLANPNLSDVTTNIAATLKEYIDNGKKLDDIYEQTGQLDKVHRLREVRIKARKPVPPPYSNQGMFKIPEGLSDQTIIIAPDDTIQTSLGFWLAHKINFSMLKPWGGIASYPWIKNAYGGGYSPLKVILDGRIVEPDEAAEILEGYQVQPESIYKIEIVRTLGSMLSSMGGPGLLIMTKRGYVRKNYTPSVANISPKGFNKVREFYQPRYDKPGSSKLPDLRTTIYWNPYLKTDVNGKAAFNFFNADGPGNYKVIIEGINADGELGRQVYRYKVDAAQAEAGLPYFIKPDKSLALITAPLDSFNKRLPVEKVYLHLDKPYYNMGDTLWFKAYVTDNKLIGSKKSGLLYVELIDDSAMVSRRISVPVKDGLAWAQIPLPTTIFHEGGFTLRAYTNWMQNFGEDTFYSQRLYLGLPAEDAWLVKSEASVARVNGQDVLKLDLKLNRPDNILSPVALKKVQVKVMELRTEAHQFQTWIYREELQTGLDGSIKINTSLKEKLNGRRMRVELITLDKNQKYKLIRLPLLLNRNQNIDLQFLPESGHLVAGIKSKVAFKALDEEGAGISVSGTLLDSLGNKITSFISLRNGMGAFEFMPEYGKAYFATLNQSGDKKYPLPKAKAQGTVMQINNPEQSEIIAINLSGIDALGTDTACYIVGTTRGTIYYSQTVQANLTKCSVAKNLFPTGIARFTLFKGLRPLNERRVFIDHHDQLNINISPNKTIYNKHDSVSLDIEVKTKSGFPVQGNFSLAVTDDSQVKSDSLGNNGILAGLLLNTEIKGSIETPAYYINRKDKDAWLALDNLMLTQGWTAYDWKDVFAAPSPPKFNAEKDFKVTGKITRLNNKPAVGAEVILSSQKPAFLLTTLTDSAGRYEFKNLPQIDSGSFFVQANNKGGTKMISADVAVDRFKEPRIPETVTSPILPWFVNPDITQINFVKRKTQLAHEDDIVLKGNVLKEVKIQQRKIIKDGWLKAEADLAFDEKDIKESTTTNLYELLKQKIPGFKIIKDWRQRAGRIVMKIDDDYFIDWKDFTIDGREILELLHIDDPNSLEELISEISQFKIQNFKSLEIGKNTPRLRRYKYYRSFPYNYAIIDIETLNKAGFMNPFKPGTTSYRPLPIMYPQQFYSPKYNSIHPNNNLDLRATIFWEPNINTDINGKAKLSFYTSDINGKYTVTIAGTDVTGGIGDAQIKLNKEQRPIN</sequence>
<keyword evidence="3" id="KW-1185">Reference proteome</keyword>
<dbReference type="Pfam" id="PF13620">
    <property type="entry name" value="CarboxypepD_reg"/>
    <property type="match status" value="1"/>
</dbReference>
<dbReference type="Proteomes" id="UP001597601">
    <property type="component" value="Unassembled WGS sequence"/>
</dbReference>
<keyword evidence="1" id="KW-1133">Transmembrane helix</keyword>
<feature type="transmembrane region" description="Helical" evidence="1">
    <location>
        <begin position="20"/>
        <end position="37"/>
    </location>
</feature>
<proteinExistence type="predicted"/>
<dbReference type="InterPro" id="IPR008969">
    <property type="entry name" value="CarboxyPept-like_regulatory"/>
</dbReference>
<evidence type="ECO:0000313" key="3">
    <source>
        <dbReference type="Proteomes" id="UP001597601"/>
    </source>
</evidence>
<name>A0ABW5XJG7_9SPHI</name>
<dbReference type="Gene3D" id="2.60.40.1930">
    <property type="match status" value="2"/>
</dbReference>
<protein>
    <submittedName>
        <fullName evidence="2">Carboxypeptidase-like regulatory domain-containing protein</fullName>
    </submittedName>
</protein>
<dbReference type="SUPFAM" id="SSF49478">
    <property type="entry name" value="Cna protein B-type domain"/>
    <property type="match status" value="1"/>
</dbReference>
<dbReference type="EMBL" id="JBHUON010000001">
    <property type="protein sequence ID" value="MFD2863226.1"/>
    <property type="molecule type" value="Genomic_DNA"/>
</dbReference>
<keyword evidence="1" id="KW-0812">Transmembrane</keyword>
<organism evidence="2 3">
    <name type="scientific">Mucilaginibacter antarcticus</name>
    <dbReference type="NCBI Taxonomy" id="1855725"/>
    <lineage>
        <taxon>Bacteria</taxon>
        <taxon>Pseudomonadati</taxon>
        <taxon>Bacteroidota</taxon>
        <taxon>Sphingobacteriia</taxon>
        <taxon>Sphingobacteriales</taxon>
        <taxon>Sphingobacteriaceae</taxon>
        <taxon>Mucilaginibacter</taxon>
    </lineage>
</organism>
<comment type="caution">
    <text evidence="2">The sequence shown here is derived from an EMBL/GenBank/DDBJ whole genome shotgun (WGS) entry which is preliminary data.</text>
</comment>
<gene>
    <name evidence="2" type="ORF">ACFSYC_00885</name>
</gene>
<evidence type="ECO:0000256" key="1">
    <source>
        <dbReference type="SAM" id="Phobius"/>
    </source>
</evidence>